<keyword evidence="7" id="KW-0206">Cytoskeleton</keyword>
<dbReference type="GO" id="GO:0005524">
    <property type="term" value="F:ATP binding"/>
    <property type="evidence" value="ECO:0007669"/>
    <property type="project" value="UniProtKB-UniRule"/>
</dbReference>
<comment type="caution">
    <text evidence="14">The sequence shown here is derived from an EMBL/GenBank/DDBJ whole genome shotgun (WGS) entry which is preliminary data.</text>
</comment>
<accession>A0A8J2S4Z5</accession>
<keyword evidence="3 9" id="KW-0547">Nucleotide-binding</keyword>
<evidence type="ECO:0000256" key="3">
    <source>
        <dbReference type="ARBA" id="ARBA00022741"/>
    </source>
</evidence>
<keyword evidence="4 9" id="KW-0067">ATP-binding</keyword>
<dbReference type="Pfam" id="PF00225">
    <property type="entry name" value="Kinesin"/>
    <property type="match status" value="1"/>
</dbReference>
<evidence type="ECO:0000256" key="12">
    <source>
        <dbReference type="SAM" id="MobiDB-lite"/>
    </source>
</evidence>
<evidence type="ECO:0000256" key="4">
    <source>
        <dbReference type="ARBA" id="ARBA00022840"/>
    </source>
</evidence>
<evidence type="ECO:0000256" key="9">
    <source>
        <dbReference type="PROSITE-ProRule" id="PRU00283"/>
    </source>
</evidence>
<dbReference type="SMART" id="SM00129">
    <property type="entry name" value="KISc"/>
    <property type="match status" value="1"/>
</dbReference>
<dbReference type="PANTHER" id="PTHR47968:SF65">
    <property type="entry name" value="KINESIN MOTOR DOMAIN-CONTAINING PROTEIN"/>
    <property type="match status" value="1"/>
</dbReference>
<name>A0A8J2S4Z5_9CRUS</name>
<evidence type="ECO:0000256" key="8">
    <source>
        <dbReference type="ARBA" id="ARBA00060769"/>
    </source>
</evidence>
<comment type="similarity">
    <text evidence="8">Belongs to the TRAFAC class myosin-kinesin ATPase superfamily. Kinesin family. KIN-8 subfamily.</text>
</comment>
<dbReference type="EMBL" id="CAKKLH010000304">
    <property type="protein sequence ID" value="CAH0110671.1"/>
    <property type="molecule type" value="Genomic_DNA"/>
</dbReference>
<feature type="compositionally biased region" description="Polar residues" evidence="12">
    <location>
        <begin position="790"/>
        <end position="804"/>
    </location>
</feature>
<protein>
    <recommendedName>
        <fullName evidence="10">Kinesin-like protein</fullName>
    </recommendedName>
</protein>
<dbReference type="InterPro" id="IPR036961">
    <property type="entry name" value="Kinesin_motor_dom_sf"/>
</dbReference>
<feature type="domain" description="Kinesin motor" evidence="13">
    <location>
        <begin position="45"/>
        <end position="387"/>
    </location>
</feature>
<keyword evidence="6 9" id="KW-0505">Motor protein</keyword>
<dbReference type="PRINTS" id="PR00380">
    <property type="entry name" value="KINESINHEAVY"/>
</dbReference>
<keyword evidence="15" id="KW-1185">Reference proteome</keyword>
<dbReference type="GO" id="GO:0008017">
    <property type="term" value="F:microtubule binding"/>
    <property type="evidence" value="ECO:0007669"/>
    <property type="project" value="InterPro"/>
</dbReference>
<evidence type="ECO:0000313" key="15">
    <source>
        <dbReference type="Proteomes" id="UP000789390"/>
    </source>
</evidence>
<evidence type="ECO:0000256" key="6">
    <source>
        <dbReference type="ARBA" id="ARBA00023175"/>
    </source>
</evidence>
<dbReference type="Gene3D" id="3.40.850.10">
    <property type="entry name" value="Kinesin motor domain"/>
    <property type="match status" value="1"/>
</dbReference>
<organism evidence="14 15">
    <name type="scientific">Daphnia galeata</name>
    <dbReference type="NCBI Taxonomy" id="27404"/>
    <lineage>
        <taxon>Eukaryota</taxon>
        <taxon>Metazoa</taxon>
        <taxon>Ecdysozoa</taxon>
        <taxon>Arthropoda</taxon>
        <taxon>Crustacea</taxon>
        <taxon>Branchiopoda</taxon>
        <taxon>Diplostraca</taxon>
        <taxon>Cladocera</taxon>
        <taxon>Anomopoda</taxon>
        <taxon>Daphniidae</taxon>
        <taxon>Daphnia</taxon>
    </lineage>
</organism>
<feature type="binding site" evidence="9">
    <location>
        <begin position="148"/>
        <end position="155"/>
    </location>
    <ligand>
        <name>ATP</name>
        <dbReference type="ChEBI" id="CHEBI:30616"/>
    </ligand>
</feature>
<dbReference type="AlphaFoldDB" id="A0A8J2S4Z5"/>
<dbReference type="PROSITE" id="PS00411">
    <property type="entry name" value="KINESIN_MOTOR_1"/>
    <property type="match status" value="1"/>
</dbReference>
<evidence type="ECO:0000256" key="1">
    <source>
        <dbReference type="ARBA" id="ARBA00004245"/>
    </source>
</evidence>
<keyword evidence="7" id="KW-0963">Cytoplasm</keyword>
<evidence type="ECO:0000313" key="14">
    <source>
        <dbReference type="EMBL" id="CAH0110671.1"/>
    </source>
</evidence>
<dbReference type="GO" id="GO:0007018">
    <property type="term" value="P:microtubule-based movement"/>
    <property type="evidence" value="ECO:0007669"/>
    <property type="project" value="InterPro"/>
</dbReference>
<dbReference type="OrthoDB" id="3176171at2759"/>
<dbReference type="GO" id="GO:0003777">
    <property type="term" value="F:microtubule motor activity"/>
    <property type="evidence" value="ECO:0007669"/>
    <property type="project" value="InterPro"/>
</dbReference>
<evidence type="ECO:0000259" key="13">
    <source>
        <dbReference type="PROSITE" id="PS50067"/>
    </source>
</evidence>
<keyword evidence="2 10" id="KW-0493">Microtubule</keyword>
<feature type="region of interest" description="Disordered" evidence="12">
    <location>
        <begin position="790"/>
        <end position="836"/>
    </location>
</feature>
<evidence type="ECO:0000256" key="11">
    <source>
        <dbReference type="SAM" id="Coils"/>
    </source>
</evidence>
<dbReference type="PROSITE" id="PS50067">
    <property type="entry name" value="KINESIN_MOTOR_2"/>
    <property type="match status" value="1"/>
</dbReference>
<dbReference type="InterPro" id="IPR019821">
    <property type="entry name" value="Kinesin_motor_CS"/>
</dbReference>
<dbReference type="PANTHER" id="PTHR47968">
    <property type="entry name" value="CENTROMERE PROTEIN E"/>
    <property type="match status" value="1"/>
</dbReference>
<comment type="subcellular location">
    <subcellularLocation>
        <location evidence="1">Cytoplasm</location>
        <location evidence="1">Cytoskeleton</location>
    </subcellularLocation>
</comment>
<feature type="coiled-coil region" evidence="11">
    <location>
        <begin position="402"/>
        <end position="429"/>
    </location>
</feature>
<proteinExistence type="inferred from homology"/>
<evidence type="ECO:0000256" key="7">
    <source>
        <dbReference type="ARBA" id="ARBA00023212"/>
    </source>
</evidence>
<dbReference type="SUPFAM" id="SSF52540">
    <property type="entry name" value="P-loop containing nucleoside triphosphate hydrolases"/>
    <property type="match status" value="1"/>
</dbReference>
<gene>
    <name evidence="14" type="ORF">DGAL_LOCUS14262</name>
</gene>
<keyword evidence="5 11" id="KW-0175">Coiled coil</keyword>
<dbReference type="CDD" id="cd01370">
    <property type="entry name" value="KISc_KIP3_like"/>
    <property type="match status" value="1"/>
</dbReference>
<reference evidence="14" key="1">
    <citation type="submission" date="2021-11" db="EMBL/GenBank/DDBJ databases">
        <authorList>
            <person name="Schell T."/>
        </authorList>
    </citation>
    <scope>NUCLEOTIDE SEQUENCE</scope>
    <source>
        <strain evidence="14">M5</strain>
    </source>
</reference>
<dbReference type="GO" id="GO:0005874">
    <property type="term" value="C:microtubule"/>
    <property type="evidence" value="ECO:0007669"/>
    <property type="project" value="UniProtKB-KW"/>
</dbReference>
<dbReference type="InterPro" id="IPR027417">
    <property type="entry name" value="P-loop_NTPase"/>
</dbReference>
<feature type="coiled-coil region" evidence="11">
    <location>
        <begin position="492"/>
        <end position="519"/>
    </location>
</feature>
<dbReference type="FunFam" id="3.40.850.10:FF:000054">
    <property type="entry name" value="Kinesin-like protein"/>
    <property type="match status" value="1"/>
</dbReference>
<dbReference type="InterPro" id="IPR001752">
    <property type="entry name" value="Kinesin_motor_dom"/>
</dbReference>
<evidence type="ECO:0000256" key="5">
    <source>
        <dbReference type="ARBA" id="ARBA00023054"/>
    </source>
</evidence>
<dbReference type="Proteomes" id="UP000789390">
    <property type="component" value="Unassembled WGS sequence"/>
</dbReference>
<dbReference type="InterPro" id="IPR027640">
    <property type="entry name" value="Kinesin-like_fam"/>
</dbReference>
<evidence type="ECO:0000256" key="2">
    <source>
        <dbReference type="ARBA" id="ARBA00022701"/>
    </source>
</evidence>
<sequence length="919" mass="102306">MKPPLRQVRNSPRTGFARRQNTNNVVLRSTLGEGIGASAEVQSSNIRVAVRVRPFNEREKSTSTRNSVKVANDKLLVFDPKEEDDNFFYHGVKQNNRDFTKKAHKDAHFAFDAVFAPESSNEEVFEGTTKAVVDAVLEGFNCSVFAYGATGAGKTHTMLGTQQNPGIIFLTVMDLYRRMEELRGTKKFEISVSYLEVYNENVRDLLAQSNFLTIRDNGNDGITVTGLSLVKPNGAEDLLSLLKYGNSNRTQHPTDHNAESSRSHAVFQVWIKQSDRASGLSNNFKMAKMSLIDLAGSERGCATGHTGERFREGNNINRSLLALGNCINALAEGRRHVPYRDSKLTRLLQDSLGGNCKTVMIAAVSPSSVTLEDTYNTLKYADRAKNIKSNVKKNERSVQLHVTQYEKMISELRSALASANDKIRTFEDSKVVLHHAEAHVPIENIPCLKCLNTETTTNREESINLAPDPLPVFPSLELSNARQAWSSLFHDRREIQHSIAILDQREKDLEQKIMMKKQKNNRVESISSSSIRLEKLRSKLEREICSQKPSLEQICKKKEELSKNLELSASKEIALSKEFELAMQNLGNDEMKQIVSDAMRMKQLEVALQETKDQNSYLTKALHVQSEESAKSETLLLQLMKTAKSFYLTLRSKNALATYMEEDFNSLVAVVEGRGVCWADQKEETTREEINPFFSDNVTLSPLTESNLHLDLPPSSVLCHTQIPPLHVNEPVVSSNLDETVVLHSTGLDVTFDMNLPPVEATQSIVKSSMFLADGPLADLPTNVPYQSGSSANATFSSPNNKENFTIPKTGISSIPVRTPSKDPKNSNSLTPKLRRGHFFSKSSSDLLTSQRTQQVSKPGYMAATTASKFRGTVPDAVFVEPAPVAPIPSGSSSRFVSTNNPYKKIKKSISTFSLPHRR</sequence>
<evidence type="ECO:0000256" key="10">
    <source>
        <dbReference type="RuleBase" id="RU000394"/>
    </source>
</evidence>